<evidence type="ECO:0000313" key="3">
    <source>
        <dbReference type="Proteomes" id="UP000256305"/>
    </source>
</evidence>
<protein>
    <submittedName>
        <fullName evidence="2">Uncharacterized protein</fullName>
    </submittedName>
</protein>
<keyword evidence="1" id="KW-0472">Membrane</keyword>
<keyword evidence="1" id="KW-0812">Transmembrane</keyword>
<evidence type="ECO:0000313" key="2">
    <source>
        <dbReference type="EMBL" id="REJ10470.1"/>
    </source>
</evidence>
<sequence length="81" mass="9682">MKPSINKNRRNNGEVDRVRQWLKSKREVLKRSRQNADKSSIFDFLFELLLWLPELIIFPIRMVVWLLKGIARLIGLISDFN</sequence>
<keyword evidence="3" id="KW-1185">Reference proteome</keyword>
<keyword evidence="1" id="KW-1133">Transmembrane helix</keyword>
<proteinExistence type="predicted"/>
<gene>
    <name evidence="2" type="ORF">DYE48_03020</name>
</gene>
<dbReference type="EMBL" id="QUAE01000002">
    <property type="protein sequence ID" value="REJ10470.1"/>
    <property type="molecule type" value="Genomic_DNA"/>
</dbReference>
<organism evidence="2 3">
    <name type="scientific">Halobacillus trueperi</name>
    <dbReference type="NCBI Taxonomy" id="156205"/>
    <lineage>
        <taxon>Bacteria</taxon>
        <taxon>Bacillati</taxon>
        <taxon>Bacillota</taxon>
        <taxon>Bacilli</taxon>
        <taxon>Bacillales</taxon>
        <taxon>Bacillaceae</taxon>
        <taxon>Halobacillus</taxon>
    </lineage>
</organism>
<reference evidence="2 3" key="1">
    <citation type="submission" date="2018-08" db="EMBL/GenBank/DDBJ databases">
        <title>Genome sequence of Halobacillus trueperi KCTC 3686.</title>
        <authorList>
            <person name="Cho K.H."/>
            <person name="Kwak M.-J."/>
            <person name="Kim B.-Y."/>
            <person name="Chun J."/>
        </authorList>
    </citation>
    <scope>NUCLEOTIDE SEQUENCE [LARGE SCALE GENOMIC DNA]</scope>
    <source>
        <strain evidence="2 3">KCTC 3686</strain>
    </source>
</reference>
<dbReference type="AlphaFoldDB" id="A0A3E0JC84"/>
<accession>A0A3E0JC84</accession>
<name>A0A3E0JC84_9BACI</name>
<feature type="transmembrane region" description="Helical" evidence="1">
    <location>
        <begin position="48"/>
        <end position="67"/>
    </location>
</feature>
<dbReference type="Proteomes" id="UP000256305">
    <property type="component" value="Unassembled WGS sequence"/>
</dbReference>
<evidence type="ECO:0000256" key="1">
    <source>
        <dbReference type="SAM" id="Phobius"/>
    </source>
</evidence>
<comment type="caution">
    <text evidence="2">The sequence shown here is derived from an EMBL/GenBank/DDBJ whole genome shotgun (WGS) entry which is preliminary data.</text>
</comment>